<evidence type="ECO:0000256" key="2">
    <source>
        <dbReference type="ARBA" id="ARBA00023125"/>
    </source>
</evidence>
<evidence type="ECO:0000256" key="1">
    <source>
        <dbReference type="ARBA" id="ARBA00008559"/>
    </source>
</evidence>
<name>A0ABV4UCN4_9RHOO</name>
<evidence type="ECO:0000256" key="3">
    <source>
        <dbReference type="ARBA" id="ARBA00029540"/>
    </source>
</evidence>
<dbReference type="PANTHER" id="PTHR47918:SF1">
    <property type="entry name" value="DNA-BINDING PROTEIN FIS"/>
    <property type="match status" value="1"/>
</dbReference>
<dbReference type="InterPro" id="IPR050207">
    <property type="entry name" value="Trans_regulatory_Fis"/>
</dbReference>
<dbReference type="PRINTS" id="PR01590">
    <property type="entry name" value="HTHFIS"/>
</dbReference>
<organism evidence="5 6">
    <name type="scientific">Dentiradicibacter hellwigii</name>
    <dbReference type="NCBI Taxonomy" id="3149053"/>
    <lineage>
        <taxon>Bacteria</taxon>
        <taxon>Pseudomonadati</taxon>
        <taxon>Pseudomonadota</taxon>
        <taxon>Betaproteobacteria</taxon>
        <taxon>Rhodocyclales</taxon>
        <taxon>Rhodocyclaceae</taxon>
        <taxon>Dentiradicibacter</taxon>
    </lineage>
</organism>
<dbReference type="InterPro" id="IPR002197">
    <property type="entry name" value="HTH_Fis"/>
</dbReference>
<dbReference type="PANTHER" id="PTHR47918">
    <property type="entry name" value="DNA-BINDING PROTEIN FIS"/>
    <property type="match status" value="1"/>
</dbReference>
<feature type="domain" description="DNA binding HTH" evidence="4">
    <location>
        <begin position="35"/>
        <end position="74"/>
    </location>
</feature>
<proteinExistence type="inferred from homology"/>
<evidence type="ECO:0000259" key="4">
    <source>
        <dbReference type="Pfam" id="PF02954"/>
    </source>
</evidence>
<dbReference type="PIRSF" id="PIRSF002097">
    <property type="entry name" value="DNA-binding_Fis"/>
    <property type="match status" value="1"/>
</dbReference>
<dbReference type="Gene3D" id="1.10.10.60">
    <property type="entry name" value="Homeodomain-like"/>
    <property type="match status" value="1"/>
</dbReference>
<comment type="caution">
    <text evidence="5">The sequence shown here is derived from an EMBL/GenBank/DDBJ whole genome shotgun (WGS) entry which is preliminary data.</text>
</comment>
<evidence type="ECO:0000313" key="5">
    <source>
        <dbReference type="EMBL" id="MFA9948978.1"/>
    </source>
</evidence>
<evidence type="ECO:0000313" key="6">
    <source>
        <dbReference type="Proteomes" id="UP001574673"/>
    </source>
</evidence>
<dbReference type="SUPFAM" id="SSF46689">
    <property type="entry name" value="Homeodomain-like"/>
    <property type="match status" value="1"/>
</dbReference>
<comment type="similarity">
    <text evidence="1">Belongs to the transcriptional regulatory Fis family.</text>
</comment>
<dbReference type="InterPro" id="IPR005412">
    <property type="entry name" value="Fis_DNA-bd"/>
</dbReference>
<dbReference type="Pfam" id="PF02954">
    <property type="entry name" value="HTH_8"/>
    <property type="match status" value="1"/>
</dbReference>
<reference evidence="6" key="1">
    <citation type="submission" date="2024-06" db="EMBL/GenBank/DDBJ databases">
        <title>Radixoralia hellwigii gen. nov., sp nov., isolated from a root canal in the human oral cavity.</title>
        <authorList>
            <person name="Bartsch S."/>
            <person name="Wittmer A."/>
            <person name="Schulz A.-K."/>
            <person name="Neumann-Schaal M."/>
            <person name="Wolf J."/>
            <person name="Gronow S."/>
            <person name="Tennert C."/>
            <person name="Haecker G."/>
            <person name="Cieplik F."/>
            <person name="Al-Ahmad A."/>
        </authorList>
    </citation>
    <scope>NUCLEOTIDE SEQUENCE [LARGE SCALE GENOMIC DNA]</scope>
    <source>
        <strain evidence="6">Wk13</strain>
    </source>
</reference>
<sequence length="80" mass="9203">MNQEHDIHACVHAALTRYFETLDGEKPVAVYNMVLRRVERPMLQVVMERAGGNQTLAAEILGINRNTLRKKLTEHQLAYK</sequence>
<dbReference type="RefSeq" id="WP_418890138.1">
    <property type="nucleotide sequence ID" value="NZ_JBEUWX010000001.1"/>
</dbReference>
<accession>A0ABV4UCN4</accession>
<keyword evidence="2" id="KW-0238">DNA-binding</keyword>
<keyword evidence="6" id="KW-1185">Reference proteome</keyword>
<dbReference type="Proteomes" id="UP001574673">
    <property type="component" value="Unassembled WGS sequence"/>
</dbReference>
<gene>
    <name evidence="5" type="ORF">ABCS64_01325</name>
</gene>
<dbReference type="InterPro" id="IPR009057">
    <property type="entry name" value="Homeodomain-like_sf"/>
</dbReference>
<dbReference type="EMBL" id="JBEUWX010000001">
    <property type="protein sequence ID" value="MFA9948978.1"/>
    <property type="molecule type" value="Genomic_DNA"/>
</dbReference>
<protein>
    <recommendedName>
        <fullName evidence="3">Putative Fis-like DNA-binding protein</fullName>
    </recommendedName>
</protein>